<organism evidence="11 12">
    <name type="scientific">Dictyocaulus viviparus</name>
    <name type="common">Bovine lungworm</name>
    <dbReference type="NCBI Taxonomy" id="29172"/>
    <lineage>
        <taxon>Eukaryota</taxon>
        <taxon>Metazoa</taxon>
        <taxon>Ecdysozoa</taxon>
        <taxon>Nematoda</taxon>
        <taxon>Chromadorea</taxon>
        <taxon>Rhabditida</taxon>
        <taxon>Rhabditina</taxon>
        <taxon>Rhabditomorpha</taxon>
        <taxon>Strongyloidea</taxon>
        <taxon>Metastrongylidae</taxon>
        <taxon>Dictyocaulus</taxon>
    </lineage>
</organism>
<dbReference type="STRING" id="29172.A0A0D8YA23"/>
<keyword evidence="3 9" id="KW-0217">Developmental protein</keyword>
<dbReference type="InterPro" id="IPR043158">
    <property type="entry name" value="Wnt_C"/>
</dbReference>
<dbReference type="AlphaFoldDB" id="A0A0D8YA23"/>
<dbReference type="Gene3D" id="3.30.2460.20">
    <property type="match status" value="1"/>
</dbReference>
<dbReference type="GO" id="GO:0060070">
    <property type="term" value="P:canonical Wnt signaling pathway"/>
    <property type="evidence" value="ECO:0007669"/>
    <property type="project" value="TreeGrafter"/>
</dbReference>
<dbReference type="Proteomes" id="UP000053766">
    <property type="component" value="Unassembled WGS sequence"/>
</dbReference>
<evidence type="ECO:0000313" key="12">
    <source>
        <dbReference type="Proteomes" id="UP000053766"/>
    </source>
</evidence>
<evidence type="ECO:0000256" key="1">
    <source>
        <dbReference type="ARBA" id="ARBA00004498"/>
    </source>
</evidence>
<dbReference type="PANTHER" id="PTHR12027">
    <property type="entry name" value="WNT RELATED"/>
    <property type="match status" value="1"/>
</dbReference>
<reference evidence="11 12" key="1">
    <citation type="submission" date="2013-11" db="EMBL/GenBank/DDBJ databases">
        <title>Draft genome of the bovine lungworm Dictyocaulus viviparus.</title>
        <authorList>
            <person name="Mitreva M."/>
        </authorList>
    </citation>
    <scope>NUCLEOTIDE SEQUENCE [LARGE SCALE GENOMIC DNA]</scope>
    <source>
        <strain evidence="11 12">HannoverDv2000</strain>
    </source>
</reference>
<evidence type="ECO:0000256" key="4">
    <source>
        <dbReference type="ARBA" id="ARBA00022525"/>
    </source>
</evidence>
<dbReference type="GO" id="GO:0030182">
    <property type="term" value="P:neuron differentiation"/>
    <property type="evidence" value="ECO:0007669"/>
    <property type="project" value="TreeGrafter"/>
</dbReference>
<sequence length="77" mass="8629">MGLLNSTGKKGILGTSGRECKHSSYNSDSCDLLCCGRGYNTRLERRMIQCHCKFVWCCQFGSINEALPCNTSDFLIR</sequence>
<name>A0A0D8YA23_DICVI</name>
<dbReference type="Pfam" id="PF00110">
    <property type="entry name" value="wnt"/>
    <property type="match status" value="1"/>
</dbReference>
<dbReference type="InterPro" id="IPR005817">
    <property type="entry name" value="Wnt"/>
</dbReference>
<dbReference type="PANTHER" id="PTHR12027:SF70">
    <property type="entry name" value="PROTEIN WNT-16"/>
    <property type="match status" value="1"/>
</dbReference>
<dbReference type="GO" id="GO:0000902">
    <property type="term" value="P:cell morphogenesis"/>
    <property type="evidence" value="ECO:0007669"/>
    <property type="project" value="UniProtKB-ARBA"/>
</dbReference>
<evidence type="ECO:0000256" key="2">
    <source>
        <dbReference type="ARBA" id="ARBA00005683"/>
    </source>
</evidence>
<keyword evidence="4" id="KW-0964">Secreted</keyword>
<evidence type="ECO:0000256" key="10">
    <source>
        <dbReference type="SAM" id="MobiDB-lite"/>
    </source>
</evidence>
<keyword evidence="8" id="KW-0449">Lipoprotein</keyword>
<proteinExistence type="inferred from homology"/>
<keyword evidence="12" id="KW-1185">Reference proteome</keyword>
<comment type="function">
    <text evidence="9">Ligand for members of the frizzled family of seven transmembrane receptors.</text>
</comment>
<dbReference type="FunFam" id="3.30.2460.20:FF:000001">
    <property type="entry name" value="Wnt homolog"/>
    <property type="match status" value="1"/>
</dbReference>
<evidence type="ECO:0000313" key="11">
    <source>
        <dbReference type="EMBL" id="KJH52824.1"/>
    </source>
</evidence>
<evidence type="ECO:0000256" key="3">
    <source>
        <dbReference type="ARBA" id="ARBA00022473"/>
    </source>
</evidence>
<evidence type="ECO:0000256" key="5">
    <source>
        <dbReference type="ARBA" id="ARBA00022530"/>
    </source>
</evidence>
<evidence type="ECO:0000256" key="9">
    <source>
        <dbReference type="RuleBase" id="RU003500"/>
    </source>
</evidence>
<evidence type="ECO:0000256" key="7">
    <source>
        <dbReference type="ARBA" id="ARBA00023157"/>
    </source>
</evidence>
<comment type="subcellular location">
    <subcellularLocation>
        <location evidence="1 9">Secreted</location>
        <location evidence="1 9">Extracellular space</location>
        <location evidence="1 9">Extracellular matrix</location>
    </subcellularLocation>
</comment>
<evidence type="ECO:0000256" key="6">
    <source>
        <dbReference type="ARBA" id="ARBA00022687"/>
    </source>
</evidence>
<dbReference type="OrthoDB" id="5945655at2759"/>
<comment type="similarity">
    <text evidence="2 9">Belongs to the Wnt family.</text>
</comment>
<dbReference type="GO" id="GO:0005615">
    <property type="term" value="C:extracellular space"/>
    <property type="evidence" value="ECO:0007669"/>
    <property type="project" value="TreeGrafter"/>
</dbReference>
<dbReference type="GO" id="GO:0005109">
    <property type="term" value="F:frizzled binding"/>
    <property type="evidence" value="ECO:0007669"/>
    <property type="project" value="TreeGrafter"/>
</dbReference>
<keyword evidence="6 9" id="KW-0879">Wnt signaling pathway</keyword>
<evidence type="ECO:0000256" key="8">
    <source>
        <dbReference type="ARBA" id="ARBA00023288"/>
    </source>
</evidence>
<dbReference type="EMBL" id="KN716159">
    <property type="protein sequence ID" value="KJH52824.1"/>
    <property type="molecule type" value="Genomic_DNA"/>
</dbReference>
<feature type="region of interest" description="Disordered" evidence="10">
    <location>
        <begin position="1"/>
        <end position="26"/>
    </location>
</feature>
<protein>
    <recommendedName>
        <fullName evidence="9">Protein Wnt</fullName>
    </recommendedName>
</protein>
<dbReference type="GO" id="GO:0045165">
    <property type="term" value="P:cell fate commitment"/>
    <property type="evidence" value="ECO:0007669"/>
    <property type="project" value="TreeGrafter"/>
</dbReference>
<accession>A0A0D8YA23</accession>
<keyword evidence="5" id="KW-0272">Extracellular matrix</keyword>
<reference evidence="12" key="2">
    <citation type="journal article" date="2016" name="Sci. Rep.">
        <title>Dictyocaulus viviparus genome, variome and transcriptome elucidate lungworm biology and support future intervention.</title>
        <authorList>
            <person name="McNulty S.N."/>
            <person name="Strube C."/>
            <person name="Rosa B.A."/>
            <person name="Martin J.C."/>
            <person name="Tyagi R."/>
            <person name="Choi Y.J."/>
            <person name="Wang Q."/>
            <person name="Hallsworth Pepin K."/>
            <person name="Zhang X."/>
            <person name="Ozersky P."/>
            <person name="Wilson R.K."/>
            <person name="Sternberg P.W."/>
            <person name="Gasser R.B."/>
            <person name="Mitreva M."/>
        </authorList>
    </citation>
    <scope>NUCLEOTIDE SEQUENCE [LARGE SCALE GENOMIC DNA]</scope>
    <source>
        <strain evidence="12">HannoverDv2000</strain>
    </source>
</reference>
<keyword evidence="7" id="KW-1015">Disulfide bond</keyword>
<gene>
    <name evidence="11" type="ORF">DICVIV_01031</name>
</gene>
<dbReference type="GO" id="GO:0005125">
    <property type="term" value="F:cytokine activity"/>
    <property type="evidence" value="ECO:0007669"/>
    <property type="project" value="TreeGrafter"/>
</dbReference>